<reference evidence="2" key="1">
    <citation type="journal article" date="2019" name="Int. J. Syst. Evol. Microbiol.">
        <title>The Global Catalogue of Microorganisms (GCM) 10K type strain sequencing project: providing services to taxonomists for standard genome sequencing and annotation.</title>
        <authorList>
            <consortium name="The Broad Institute Genomics Platform"/>
            <consortium name="The Broad Institute Genome Sequencing Center for Infectious Disease"/>
            <person name="Wu L."/>
            <person name="Ma J."/>
        </authorList>
    </citation>
    <scope>NUCLEOTIDE SEQUENCE [LARGE SCALE GENOMIC DNA]</scope>
    <source>
        <strain evidence="2">CGMCC 4.1641</strain>
    </source>
</reference>
<organism evidence="1 2">
    <name type="scientific">Cohnella boryungensis</name>
    <dbReference type="NCBI Taxonomy" id="768479"/>
    <lineage>
        <taxon>Bacteria</taxon>
        <taxon>Bacillati</taxon>
        <taxon>Bacillota</taxon>
        <taxon>Bacilli</taxon>
        <taxon>Bacillales</taxon>
        <taxon>Paenibacillaceae</taxon>
        <taxon>Cohnella</taxon>
    </lineage>
</organism>
<protein>
    <submittedName>
        <fullName evidence="1">NYN domain-containing protein</fullName>
    </submittedName>
</protein>
<dbReference type="CDD" id="cd10912">
    <property type="entry name" value="PIN_YacP-like"/>
    <property type="match status" value="1"/>
</dbReference>
<dbReference type="EMBL" id="JBHSED010000031">
    <property type="protein sequence ID" value="MFC4304640.1"/>
    <property type="molecule type" value="Genomic_DNA"/>
</dbReference>
<gene>
    <name evidence="1" type="ORF">ACFO1S_14515</name>
</gene>
<keyword evidence="2" id="KW-1185">Reference proteome</keyword>
<name>A0ABV8SBP3_9BACL</name>
<dbReference type="RefSeq" id="WP_204605854.1">
    <property type="nucleotide sequence ID" value="NZ_JBHSED010000031.1"/>
</dbReference>
<comment type="caution">
    <text evidence="1">The sequence shown here is derived from an EMBL/GenBank/DDBJ whole genome shotgun (WGS) entry which is preliminary data.</text>
</comment>
<dbReference type="Pfam" id="PF05991">
    <property type="entry name" value="NYN_YacP"/>
    <property type="match status" value="1"/>
</dbReference>
<accession>A0ABV8SBP3</accession>
<dbReference type="PANTHER" id="PTHR34547:SF1">
    <property type="entry name" value="YACP-LIKE NYN DOMAIN PROTEIN"/>
    <property type="match status" value="1"/>
</dbReference>
<dbReference type="PANTHER" id="PTHR34547">
    <property type="entry name" value="YACP-LIKE NYN DOMAIN PROTEIN"/>
    <property type="match status" value="1"/>
</dbReference>
<evidence type="ECO:0000313" key="2">
    <source>
        <dbReference type="Proteomes" id="UP001595755"/>
    </source>
</evidence>
<evidence type="ECO:0000313" key="1">
    <source>
        <dbReference type="EMBL" id="MFC4304640.1"/>
    </source>
</evidence>
<sequence>MHKGRTFQREDVLLVDGYNMIGAWPELAGLKEEKLEDARDRLLDMLSDYQGYAGLIVIVVFDAFRVPGAGAEYRPRKKFSVVYTKEKETADECIERLVGEWTSVKRNIYVATSDLVEQHVVLGRGALRVSARELRLAVQQSSAEIRTAIRSDRQMKKNPLEGTLPEEVQKRLERMRRGLEDL</sequence>
<proteinExistence type="predicted"/>
<dbReference type="InterPro" id="IPR010298">
    <property type="entry name" value="YacP-like"/>
</dbReference>
<dbReference type="Proteomes" id="UP001595755">
    <property type="component" value="Unassembled WGS sequence"/>
</dbReference>